<comment type="caution">
    <text evidence="3">The sequence shown here is derived from an EMBL/GenBank/DDBJ whole genome shotgun (WGS) entry which is preliminary data.</text>
</comment>
<evidence type="ECO:0000256" key="1">
    <source>
        <dbReference type="SAM" id="MobiDB-lite"/>
    </source>
</evidence>
<accession>A0AA88YEK5</accession>
<dbReference type="Pfam" id="PF14529">
    <property type="entry name" value="Exo_endo_phos_2"/>
    <property type="match status" value="1"/>
</dbReference>
<protein>
    <recommendedName>
        <fullName evidence="2">Endonuclease/exonuclease/phosphatase domain-containing protein</fullName>
    </recommendedName>
</protein>
<dbReference type="InterPro" id="IPR036691">
    <property type="entry name" value="Endo/exonu/phosph_ase_sf"/>
</dbReference>
<evidence type="ECO:0000313" key="4">
    <source>
        <dbReference type="Proteomes" id="UP001186944"/>
    </source>
</evidence>
<sequence>MESTRTDIFSPLKTSSSKIRDQSSHSRSCRNSKPSITSVEGNPYSVPKKQNIRIMTVNCRSIKDKSQELTLAIDYLKPDVICGTESWLKGIKPGKNPSHDAIKSSEVFPPNFNVYRNDRGTLGGGVFILVEKSIVSEERTDLITNCEIEWVKMKTDKNKDMLISSFYMPQRNKKDLDELSISLEKASVSTSKKNIILAGDFNCPDIERNNMSIKNGNDRDIQQQLIIDIANSSGLSQIHDQPTRGDNLLDLVFTANPSFIKSSVSVPGISDHAIVITDLETKPHYQKNSKQKNIYLLKSKLGKLESVIKKSGK</sequence>
<reference evidence="3" key="1">
    <citation type="submission" date="2019-08" db="EMBL/GenBank/DDBJ databases">
        <title>The improved chromosome-level genome for the pearl oyster Pinctada fucata martensii using PacBio sequencing and Hi-C.</title>
        <authorList>
            <person name="Zheng Z."/>
        </authorList>
    </citation>
    <scope>NUCLEOTIDE SEQUENCE</scope>
    <source>
        <strain evidence="3">ZZ-2019</strain>
        <tissue evidence="3">Adductor muscle</tissue>
    </source>
</reference>
<feature type="region of interest" description="Disordered" evidence="1">
    <location>
        <begin position="1"/>
        <end position="44"/>
    </location>
</feature>
<organism evidence="3 4">
    <name type="scientific">Pinctada imbricata</name>
    <name type="common">Atlantic pearl-oyster</name>
    <name type="synonym">Pinctada martensii</name>
    <dbReference type="NCBI Taxonomy" id="66713"/>
    <lineage>
        <taxon>Eukaryota</taxon>
        <taxon>Metazoa</taxon>
        <taxon>Spiralia</taxon>
        <taxon>Lophotrochozoa</taxon>
        <taxon>Mollusca</taxon>
        <taxon>Bivalvia</taxon>
        <taxon>Autobranchia</taxon>
        <taxon>Pteriomorphia</taxon>
        <taxon>Pterioida</taxon>
        <taxon>Pterioidea</taxon>
        <taxon>Pteriidae</taxon>
        <taxon>Pinctada</taxon>
    </lineage>
</organism>
<gene>
    <name evidence="3" type="ORF">FSP39_014709</name>
</gene>
<keyword evidence="4" id="KW-1185">Reference proteome</keyword>
<dbReference type="PANTHER" id="PTHR33395:SF22">
    <property type="entry name" value="REVERSE TRANSCRIPTASE DOMAIN-CONTAINING PROTEIN"/>
    <property type="match status" value="1"/>
</dbReference>
<evidence type="ECO:0000313" key="3">
    <source>
        <dbReference type="EMBL" id="KAK3097942.1"/>
    </source>
</evidence>
<feature type="compositionally biased region" description="Polar residues" evidence="1">
    <location>
        <begin position="25"/>
        <end position="40"/>
    </location>
</feature>
<dbReference type="SUPFAM" id="SSF56219">
    <property type="entry name" value="DNase I-like"/>
    <property type="match status" value="1"/>
</dbReference>
<dbReference type="GO" id="GO:0031012">
    <property type="term" value="C:extracellular matrix"/>
    <property type="evidence" value="ECO:0007669"/>
    <property type="project" value="TreeGrafter"/>
</dbReference>
<feature type="domain" description="Endonuclease/exonuclease/phosphatase" evidence="2">
    <location>
        <begin position="162"/>
        <end position="275"/>
    </location>
</feature>
<dbReference type="GO" id="GO:0007508">
    <property type="term" value="P:larval heart development"/>
    <property type="evidence" value="ECO:0007669"/>
    <property type="project" value="TreeGrafter"/>
</dbReference>
<name>A0AA88YEK5_PINIB</name>
<dbReference type="AlphaFoldDB" id="A0AA88YEK5"/>
<dbReference type="GO" id="GO:0003824">
    <property type="term" value="F:catalytic activity"/>
    <property type="evidence" value="ECO:0007669"/>
    <property type="project" value="InterPro"/>
</dbReference>
<proteinExistence type="predicted"/>
<evidence type="ECO:0000259" key="2">
    <source>
        <dbReference type="Pfam" id="PF14529"/>
    </source>
</evidence>
<dbReference type="PANTHER" id="PTHR33395">
    <property type="entry name" value="TRANSCRIPTASE, PUTATIVE-RELATED-RELATED"/>
    <property type="match status" value="1"/>
</dbReference>
<dbReference type="Proteomes" id="UP001186944">
    <property type="component" value="Unassembled WGS sequence"/>
</dbReference>
<dbReference type="GO" id="GO:0061343">
    <property type="term" value="P:cell adhesion involved in heart morphogenesis"/>
    <property type="evidence" value="ECO:0007669"/>
    <property type="project" value="TreeGrafter"/>
</dbReference>
<dbReference type="InterPro" id="IPR005135">
    <property type="entry name" value="Endo/exonuclease/phosphatase"/>
</dbReference>
<feature type="compositionally biased region" description="Polar residues" evidence="1">
    <location>
        <begin position="1"/>
        <end position="17"/>
    </location>
</feature>
<dbReference type="EMBL" id="VSWD01000007">
    <property type="protein sequence ID" value="KAK3097942.1"/>
    <property type="molecule type" value="Genomic_DNA"/>
</dbReference>
<dbReference type="Gene3D" id="3.60.10.10">
    <property type="entry name" value="Endonuclease/exonuclease/phosphatase"/>
    <property type="match status" value="1"/>
</dbReference>